<comment type="similarity">
    <text evidence="2 8">Belongs to the cytochrome P450 family.</text>
</comment>
<dbReference type="PRINTS" id="PR00463">
    <property type="entry name" value="EP450I"/>
</dbReference>
<sequence>MAKLMRNPRVRHKLQEKLRREFANDSEVVEERLRSVSYLHMVIKEMLRLHPPMPLLIPHQCASQRQQVLGHDVPEGAMVMVNAWAIGRDTTAWRGAAEEFWPERFELEQWSGRDLRGADMELIPFGAGRRICPGMAMGLANVELLLVALLFHFDLELPAGMAAEEVDMTEAAGVTTWRKAVLLVVVVPRVPVLEAADNKIASLLVCFQFM</sequence>
<protein>
    <submittedName>
        <fullName evidence="9">Uncharacterized protein</fullName>
    </submittedName>
</protein>
<dbReference type="eggNOG" id="KOG0156">
    <property type="taxonomic scope" value="Eukaryota"/>
</dbReference>
<dbReference type="GO" id="GO:0016705">
    <property type="term" value="F:oxidoreductase activity, acting on paired donors, with incorporation or reduction of molecular oxygen"/>
    <property type="evidence" value="ECO:0007669"/>
    <property type="project" value="InterPro"/>
</dbReference>
<dbReference type="PANTHER" id="PTHR47956:SF40">
    <property type="entry name" value="OS02G0186800 PROTEIN"/>
    <property type="match status" value="1"/>
</dbReference>
<keyword evidence="7 8" id="KW-0349">Heme</keyword>
<dbReference type="InterPro" id="IPR001128">
    <property type="entry name" value="Cyt_P450"/>
</dbReference>
<keyword evidence="4" id="KW-1133">Transmembrane helix</keyword>
<dbReference type="HOGENOM" id="CLU_001570_29_0_1"/>
<dbReference type="PROSITE" id="PS00086">
    <property type="entry name" value="CYTOCHROME_P450"/>
    <property type="match status" value="1"/>
</dbReference>
<dbReference type="Pfam" id="PF00067">
    <property type="entry name" value="p450"/>
    <property type="match status" value="1"/>
</dbReference>
<dbReference type="InterPro" id="IPR017972">
    <property type="entry name" value="Cyt_P450_CS"/>
</dbReference>
<dbReference type="SUPFAM" id="SSF48264">
    <property type="entry name" value="Cytochrome P450"/>
    <property type="match status" value="1"/>
</dbReference>
<dbReference type="InterPro" id="IPR050193">
    <property type="entry name" value="Cytochrome_P450_71"/>
</dbReference>
<evidence type="ECO:0000256" key="2">
    <source>
        <dbReference type="ARBA" id="ARBA00010617"/>
    </source>
</evidence>
<dbReference type="Proteomes" id="UP000008021">
    <property type="component" value="Chromosome 2"/>
</dbReference>
<dbReference type="GO" id="GO:0004497">
    <property type="term" value="F:monooxygenase activity"/>
    <property type="evidence" value="ECO:0007669"/>
    <property type="project" value="UniProtKB-KW"/>
</dbReference>
<keyword evidence="7 8" id="KW-0408">Iron</keyword>
<keyword evidence="6" id="KW-0472">Membrane</keyword>
<dbReference type="GO" id="GO:0005506">
    <property type="term" value="F:iron ion binding"/>
    <property type="evidence" value="ECO:0007669"/>
    <property type="project" value="InterPro"/>
</dbReference>
<dbReference type="PANTHER" id="PTHR47956">
    <property type="entry name" value="CYTOCHROME P450 71B11-RELATED"/>
    <property type="match status" value="1"/>
</dbReference>
<comment type="subcellular location">
    <subcellularLocation>
        <location evidence="1">Membrane</location>
        <topology evidence="1">Single-pass membrane protein</topology>
    </subcellularLocation>
</comment>
<dbReference type="Gene3D" id="1.10.630.10">
    <property type="entry name" value="Cytochrome P450"/>
    <property type="match status" value="1"/>
</dbReference>
<comment type="cofactor">
    <cofactor evidence="7">
        <name>heme</name>
        <dbReference type="ChEBI" id="CHEBI:30413"/>
    </cofactor>
</comment>
<keyword evidence="7 8" id="KW-0479">Metal-binding</keyword>
<feature type="binding site" description="axial binding residue" evidence="7">
    <location>
        <position position="132"/>
    </location>
    <ligand>
        <name>heme</name>
        <dbReference type="ChEBI" id="CHEBI:30413"/>
    </ligand>
    <ligandPart>
        <name>Fe</name>
        <dbReference type="ChEBI" id="CHEBI:18248"/>
    </ligandPart>
</feature>
<evidence type="ECO:0000313" key="9">
    <source>
        <dbReference type="EnsemblPlants" id="OMERI02G07650.1"/>
    </source>
</evidence>
<organism evidence="9">
    <name type="scientific">Oryza meridionalis</name>
    <dbReference type="NCBI Taxonomy" id="40149"/>
    <lineage>
        <taxon>Eukaryota</taxon>
        <taxon>Viridiplantae</taxon>
        <taxon>Streptophyta</taxon>
        <taxon>Embryophyta</taxon>
        <taxon>Tracheophyta</taxon>
        <taxon>Spermatophyta</taxon>
        <taxon>Magnoliopsida</taxon>
        <taxon>Liliopsida</taxon>
        <taxon>Poales</taxon>
        <taxon>Poaceae</taxon>
        <taxon>BOP clade</taxon>
        <taxon>Oryzoideae</taxon>
        <taxon>Oryzeae</taxon>
        <taxon>Oryzinae</taxon>
        <taxon>Oryza</taxon>
    </lineage>
</organism>
<evidence type="ECO:0000256" key="8">
    <source>
        <dbReference type="RuleBase" id="RU000461"/>
    </source>
</evidence>
<reference evidence="9" key="1">
    <citation type="submission" date="2015-04" db="UniProtKB">
        <authorList>
            <consortium name="EnsemblPlants"/>
        </authorList>
    </citation>
    <scope>IDENTIFICATION</scope>
</reference>
<dbReference type="STRING" id="40149.A0A0E0CGY7"/>
<evidence type="ECO:0000256" key="3">
    <source>
        <dbReference type="ARBA" id="ARBA00022692"/>
    </source>
</evidence>
<evidence type="ECO:0000256" key="6">
    <source>
        <dbReference type="ARBA" id="ARBA00023136"/>
    </source>
</evidence>
<dbReference type="InterPro" id="IPR002401">
    <property type="entry name" value="Cyt_P450_E_grp-I"/>
</dbReference>
<dbReference type="Gramene" id="OMERI02G07650.1">
    <property type="protein sequence ID" value="OMERI02G07650.1"/>
    <property type="gene ID" value="OMERI02G07650"/>
</dbReference>
<reference evidence="9" key="2">
    <citation type="submission" date="2018-05" db="EMBL/GenBank/DDBJ databases">
        <title>OmerRS3 (Oryza meridionalis Reference Sequence Version 3).</title>
        <authorList>
            <person name="Zhang J."/>
            <person name="Kudrna D."/>
            <person name="Lee S."/>
            <person name="Talag J."/>
            <person name="Welchert J."/>
            <person name="Wing R.A."/>
        </authorList>
    </citation>
    <scope>NUCLEOTIDE SEQUENCE [LARGE SCALE GENOMIC DNA]</scope>
    <source>
        <strain evidence="9">cv. OR44</strain>
    </source>
</reference>
<keyword evidence="10" id="KW-1185">Reference proteome</keyword>
<evidence type="ECO:0000256" key="1">
    <source>
        <dbReference type="ARBA" id="ARBA00004167"/>
    </source>
</evidence>
<evidence type="ECO:0000256" key="7">
    <source>
        <dbReference type="PIRSR" id="PIRSR602401-1"/>
    </source>
</evidence>
<dbReference type="AlphaFoldDB" id="A0A0E0CGY7"/>
<accession>A0A0E0CGY7</accession>
<dbReference type="InterPro" id="IPR036396">
    <property type="entry name" value="Cyt_P450_sf"/>
</dbReference>
<dbReference type="GO" id="GO:0016020">
    <property type="term" value="C:membrane"/>
    <property type="evidence" value="ECO:0007669"/>
    <property type="project" value="UniProtKB-SubCell"/>
</dbReference>
<proteinExistence type="inferred from homology"/>
<keyword evidence="5 8" id="KW-0560">Oxidoreductase</keyword>
<keyword evidence="3" id="KW-0812">Transmembrane</keyword>
<dbReference type="EnsemblPlants" id="OMERI02G07650.1">
    <property type="protein sequence ID" value="OMERI02G07650.1"/>
    <property type="gene ID" value="OMERI02G07650"/>
</dbReference>
<evidence type="ECO:0000313" key="10">
    <source>
        <dbReference type="Proteomes" id="UP000008021"/>
    </source>
</evidence>
<evidence type="ECO:0000256" key="5">
    <source>
        <dbReference type="ARBA" id="ARBA00023002"/>
    </source>
</evidence>
<keyword evidence="8" id="KW-0503">Monooxygenase</keyword>
<dbReference type="GO" id="GO:0020037">
    <property type="term" value="F:heme binding"/>
    <property type="evidence" value="ECO:0007669"/>
    <property type="project" value="InterPro"/>
</dbReference>
<dbReference type="PRINTS" id="PR00385">
    <property type="entry name" value="P450"/>
</dbReference>
<evidence type="ECO:0000256" key="4">
    <source>
        <dbReference type="ARBA" id="ARBA00022989"/>
    </source>
</evidence>
<name>A0A0E0CGY7_9ORYZ</name>